<dbReference type="PANTHER" id="PTHR44102:SF5">
    <property type="entry name" value="PROTEIN NPG1"/>
    <property type="match status" value="1"/>
</dbReference>
<gene>
    <name evidence="1" type="ORF">MKW94_016715</name>
</gene>
<protein>
    <submittedName>
        <fullName evidence="1">Uncharacterized protein</fullName>
    </submittedName>
</protein>
<dbReference type="InterPro" id="IPR043376">
    <property type="entry name" value="NPG1-like"/>
</dbReference>
<organism evidence="1 2">
    <name type="scientific">Papaver nudicaule</name>
    <name type="common">Iceland poppy</name>
    <dbReference type="NCBI Taxonomy" id="74823"/>
    <lineage>
        <taxon>Eukaryota</taxon>
        <taxon>Viridiplantae</taxon>
        <taxon>Streptophyta</taxon>
        <taxon>Embryophyta</taxon>
        <taxon>Tracheophyta</taxon>
        <taxon>Spermatophyta</taxon>
        <taxon>Magnoliopsida</taxon>
        <taxon>Ranunculales</taxon>
        <taxon>Papaveraceae</taxon>
        <taxon>Papaveroideae</taxon>
        <taxon>Papaver</taxon>
    </lineage>
</organism>
<sequence length="86" mass="9433">EARALLGRLEYQRGNLEGALQVFDGIDLQAAIQRLQPSLTEKPSSNRRKSSRGIETVHAVSQHAASLVLEAIFLKAKSLQKLGRVP</sequence>
<name>A0AA41UVS7_PAPNU</name>
<evidence type="ECO:0000313" key="2">
    <source>
        <dbReference type="Proteomes" id="UP001177140"/>
    </source>
</evidence>
<accession>A0AA41UVS7</accession>
<dbReference type="EMBL" id="JAJJMA010002054">
    <property type="protein sequence ID" value="MCL7021557.1"/>
    <property type="molecule type" value="Genomic_DNA"/>
</dbReference>
<dbReference type="AlphaFoldDB" id="A0AA41UVS7"/>
<dbReference type="PANTHER" id="PTHR44102">
    <property type="entry name" value="PROTEIN NPG1"/>
    <property type="match status" value="1"/>
</dbReference>
<keyword evidence="2" id="KW-1185">Reference proteome</keyword>
<feature type="non-terminal residue" evidence="1">
    <location>
        <position position="86"/>
    </location>
</feature>
<comment type="caution">
    <text evidence="1">The sequence shown here is derived from an EMBL/GenBank/DDBJ whole genome shotgun (WGS) entry which is preliminary data.</text>
</comment>
<feature type="non-terminal residue" evidence="1">
    <location>
        <position position="1"/>
    </location>
</feature>
<reference evidence="1" key="1">
    <citation type="submission" date="2022-03" db="EMBL/GenBank/DDBJ databases">
        <title>A functionally conserved STORR gene fusion in Papaver species that diverged 16.8 million years ago.</title>
        <authorList>
            <person name="Catania T."/>
        </authorList>
    </citation>
    <scope>NUCLEOTIDE SEQUENCE</scope>
    <source>
        <strain evidence="1">S-191538</strain>
    </source>
</reference>
<evidence type="ECO:0000313" key="1">
    <source>
        <dbReference type="EMBL" id="MCL7021557.1"/>
    </source>
</evidence>
<dbReference type="Proteomes" id="UP001177140">
    <property type="component" value="Unassembled WGS sequence"/>
</dbReference>
<proteinExistence type="predicted"/>